<feature type="signal peptide" evidence="2">
    <location>
        <begin position="1"/>
        <end position="19"/>
    </location>
</feature>
<gene>
    <name evidence="3" type="ORF">XA68_11104</name>
</gene>
<evidence type="ECO:0000256" key="1">
    <source>
        <dbReference type="SAM" id="MobiDB-lite"/>
    </source>
</evidence>
<name>A0A2A9P2A0_OPHUN</name>
<protein>
    <submittedName>
        <fullName evidence="3">Uncharacterized protein</fullName>
    </submittedName>
</protein>
<accession>A0A2A9P2A0</accession>
<keyword evidence="4" id="KW-1185">Reference proteome</keyword>
<comment type="caution">
    <text evidence="3">The sequence shown here is derived from an EMBL/GenBank/DDBJ whole genome shotgun (WGS) entry which is preliminary data.</text>
</comment>
<feature type="region of interest" description="Disordered" evidence="1">
    <location>
        <begin position="29"/>
        <end position="123"/>
    </location>
</feature>
<reference evidence="3 4" key="1">
    <citation type="journal article" date="2015" name="BMC Genomics">
        <title>Gene expression during zombie ant biting behavior reflects the complexity underlying fungal parasitic behavioral manipulation.</title>
        <authorList>
            <person name="de Bekker C."/>
            <person name="Ohm R.A."/>
            <person name="Loreto R.G."/>
            <person name="Sebastian A."/>
            <person name="Albert I."/>
            <person name="Merrow M."/>
            <person name="Brachmann A."/>
            <person name="Hughes D.P."/>
        </authorList>
    </citation>
    <scope>NUCLEOTIDE SEQUENCE [LARGE SCALE GENOMIC DNA]</scope>
    <source>
        <strain evidence="3 4">SC16a</strain>
    </source>
</reference>
<organism evidence="3 4">
    <name type="scientific">Ophiocordyceps unilateralis</name>
    <name type="common">Zombie-ant fungus</name>
    <name type="synonym">Torrubia unilateralis</name>
    <dbReference type="NCBI Taxonomy" id="268505"/>
    <lineage>
        <taxon>Eukaryota</taxon>
        <taxon>Fungi</taxon>
        <taxon>Dikarya</taxon>
        <taxon>Ascomycota</taxon>
        <taxon>Pezizomycotina</taxon>
        <taxon>Sordariomycetes</taxon>
        <taxon>Hypocreomycetidae</taxon>
        <taxon>Hypocreales</taxon>
        <taxon>Ophiocordycipitaceae</taxon>
        <taxon>Ophiocordyceps</taxon>
    </lineage>
</organism>
<evidence type="ECO:0000313" key="3">
    <source>
        <dbReference type="EMBL" id="PFH55006.1"/>
    </source>
</evidence>
<reference evidence="3 4" key="2">
    <citation type="journal article" date="2017" name="Sci. Rep.">
        <title>Ant-infecting Ophiocordyceps genomes reveal a high diversity of potential behavioral manipulation genes and a possible major role for enterotoxins.</title>
        <authorList>
            <person name="de Bekker C."/>
            <person name="Ohm R.A."/>
            <person name="Evans H.C."/>
            <person name="Brachmann A."/>
            <person name="Hughes D.P."/>
        </authorList>
    </citation>
    <scope>NUCLEOTIDE SEQUENCE [LARGE SCALE GENOMIC DNA]</scope>
    <source>
        <strain evidence="3 4">SC16a</strain>
    </source>
</reference>
<evidence type="ECO:0000313" key="4">
    <source>
        <dbReference type="Proteomes" id="UP000037136"/>
    </source>
</evidence>
<evidence type="ECO:0000256" key="2">
    <source>
        <dbReference type="SAM" id="SignalP"/>
    </source>
</evidence>
<proteinExistence type="predicted"/>
<feature type="chain" id="PRO_5012654002" evidence="2">
    <location>
        <begin position="20"/>
        <end position="159"/>
    </location>
</feature>
<keyword evidence="2" id="KW-0732">Signal</keyword>
<feature type="compositionally biased region" description="Low complexity" evidence="1">
    <location>
        <begin position="103"/>
        <end position="123"/>
    </location>
</feature>
<dbReference type="AlphaFoldDB" id="A0A2A9P2A0"/>
<sequence length="159" mass="16266">MKANTVTLLLTVLAGSALAAPSFAGDTVNIEKRHGPQGGGPKSRVQASNKCNGNIGPRDLNEFEKRRGGGGGKANCVGRGPPGVQPRDVVVLEKRTKKGKDNAGGNNSASASTSSAATAAPAKNTKVAFHRQNNLCHGRGSGQRGLYVCFEGGEEVASL</sequence>
<dbReference type="EMBL" id="LAZP02001339">
    <property type="protein sequence ID" value="PFH55006.1"/>
    <property type="molecule type" value="Genomic_DNA"/>
</dbReference>
<dbReference type="Proteomes" id="UP000037136">
    <property type="component" value="Unassembled WGS sequence"/>
</dbReference>